<proteinExistence type="predicted"/>
<dbReference type="EMBL" id="MJEQ01000236">
    <property type="protein sequence ID" value="OIT38108.1"/>
    <property type="molecule type" value="Genomic_DNA"/>
</dbReference>
<feature type="non-terminal residue" evidence="2">
    <location>
        <position position="1"/>
    </location>
</feature>
<keyword evidence="3" id="KW-1185">Reference proteome</keyword>
<organism evidence="2 3">
    <name type="scientific">Nicotiana attenuata</name>
    <name type="common">Coyote tobacco</name>
    <dbReference type="NCBI Taxonomy" id="49451"/>
    <lineage>
        <taxon>Eukaryota</taxon>
        <taxon>Viridiplantae</taxon>
        <taxon>Streptophyta</taxon>
        <taxon>Embryophyta</taxon>
        <taxon>Tracheophyta</taxon>
        <taxon>Spermatophyta</taxon>
        <taxon>Magnoliopsida</taxon>
        <taxon>eudicotyledons</taxon>
        <taxon>Gunneridae</taxon>
        <taxon>Pentapetalae</taxon>
        <taxon>asterids</taxon>
        <taxon>lamiids</taxon>
        <taxon>Solanales</taxon>
        <taxon>Solanaceae</taxon>
        <taxon>Nicotianoideae</taxon>
        <taxon>Nicotianeae</taxon>
        <taxon>Nicotiana</taxon>
    </lineage>
</organism>
<evidence type="ECO:0000313" key="3">
    <source>
        <dbReference type="Proteomes" id="UP000187609"/>
    </source>
</evidence>
<reference evidence="2" key="1">
    <citation type="submission" date="2016-11" db="EMBL/GenBank/DDBJ databases">
        <title>The genome of Nicotiana attenuata.</title>
        <authorList>
            <person name="Xu S."/>
            <person name="Brockmoeller T."/>
            <person name="Gaquerel E."/>
            <person name="Navarro A."/>
            <person name="Kuhl H."/>
            <person name="Gase K."/>
            <person name="Ling Z."/>
            <person name="Zhou W."/>
            <person name="Kreitzer C."/>
            <person name="Stanke M."/>
            <person name="Tang H."/>
            <person name="Lyons E."/>
            <person name="Pandey P."/>
            <person name="Pandey S.P."/>
            <person name="Timmermann B."/>
            <person name="Baldwin I.T."/>
        </authorList>
    </citation>
    <scope>NUCLEOTIDE SEQUENCE [LARGE SCALE GENOMIC DNA]</scope>
    <source>
        <strain evidence="2">UT</strain>
    </source>
</reference>
<dbReference type="Gramene" id="OIT38108">
    <property type="protein sequence ID" value="OIT38108"/>
    <property type="gene ID" value="A4A49_64426"/>
</dbReference>
<accession>A0A314L959</accession>
<feature type="non-terminal residue" evidence="2">
    <location>
        <position position="214"/>
    </location>
</feature>
<evidence type="ECO:0000313" key="2">
    <source>
        <dbReference type="EMBL" id="OIT38108.1"/>
    </source>
</evidence>
<dbReference type="PANTHER" id="PTHR34222">
    <property type="entry name" value="GAG_PRE-INTEGRS DOMAIN-CONTAINING PROTEIN"/>
    <property type="match status" value="1"/>
</dbReference>
<dbReference type="PANTHER" id="PTHR34222:SF33">
    <property type="entry name" value="RETROTRANSPOSON GAG DOMAIN-CONTAINING PROTEIN"/>
    <property type="match status" value="1"/>
</dbReference>
<dbReference type="Proteomes" id="UP000187609">
    <property type="component" value="Unassembled WGS sequence"/>
</dbReference>
<sequence length="214" mass="23472">ILMINPLPTVNHAYSLLMQDKNQREKHVNTHFSGDGSSFLAGSTQHTTQLSSGNQFNTQHENGSVANKGNNVYKGKRNAQICSYCKMTNHTVKNCNRLIGFPTNFKFTKTKKFQGPVRGNSAADMDHTEGANNNITEEQFTQLVSLLNQIQVGKPAEVNANSAAGIFLTNSVSCYSLANSNSSSWIIDSGASEHMCFNSESFQFLFPLSTPLLV</sequence>
<feature type="region of interest" description="Disordered" evidence="1">
    <location>
        <begin position="31"/>
        <end position="70"/>
    </location>
</feature>
<dbReference type="AlphaFoldDB" id="A0A314L959"/>
<name>A0A314L959_NICAT</name>
<protein>
    <submittedName>
        <fullName evidence="2">Uncharacterized protein</fullName>
    </submittedName>
</protein>
<gene>
    <name evidence="2" type="ORF">A4A49_64426</name>
</gene>
<evidence type="ECO:0000256" key="1">
    <source>
        <dbReference type="SAM" id="MobiDB-lite"/>
    </source>
</evidence>
<comment type="caution">
    <text evidence="2">The sequence shown here is derived from an EMBL/GenBank/DDBJ whole genome shotgun (WGS) entry which is preliminary data.</text>
</comment>